<dbReference type="Proteomes" id="UP000236047">
    <property type="component" value="Unassembled WGS sequence"/>
</dbReference>
<reference evidence="3" key="1">
    <citation type="submission" date="2015-09" db="EMBL/GenBank/DDBJ databases">
        <authorList>
            <person name="Graham D.E."/>
            <person name="Mahan K.M."/>
            <person name="Klingeman D.M."/>
            <person name="Fida T."/>
            <person name="Giannone R.J."/>
            <person name="Hettich R.L."/>
            <person name="Parry R.J."/>
            <person name="Spain J.C."/>
        </authorList>
    </citation>
    <scope>NUCLEOTIDE SEQUENCE [LARGE SCALE GENOMIC DNA]</scope>
    <source>
        <strain evidence="3">JCM 4701</strain>
    </source>
</reference>
<name>A0A2N8PIK8_STRNR</name>
<accession>A0A2N8PIK8</accession>
<keyword evidence="1" id="KW-1133">Transmembrane helix</keyword>
<organism evidence="2 3">
    <name type="scientific">Streptomyces noursei</name>
    <name type="common">Streptomyces albulus</name>
    <dbReference type="NCBI Taxonomy" id="1971"/>
    <lineage>
        <taxon>Bacteria</taxon>
        <taxon>Bacillati</taxon>
        <taxon>Actinomycetota</taxon>
        <taxon>Actinomycetes</taxon>
        <taxon>Kitasatosporales</taxon>
        <taxon>Streptomycetaceae</taxon>
        <taxon>Streptomyces</taxon>
    </lineage>
</organism>
<evidence type="ECO:0000313" key="3">
    <source>
        <dbReference type="Proteomes" id="UP000236047"/>
    </source>
</evidence>
<keyword evidence="1" id="KW-0472">Membrane</keyword>
<comment type="caution">
    <text evidence="2">The sequence shown here is derived from an EMBL/GenBank/DDBJ whole genome shotgun (WGS) entry which is preliminary data.</text>
</comment>
<keyword evidence="1" id="KW-0812">Transmembrane</keyword>
<feature type="transmembrane region" description="Helical" evidence="1">
    <location>
        <begin position="92"/>
        <end position="112"/>
    </location>
</feature>
<feature type="transmembrane region" description="Helical" evidence="1">
    <location>
        <begin position="118"/>
        <end position="136"/>
    </location>
</feature>
<protein>
    <submittedName>
        <fullName evidence="2">Uncharacterized protein</fullName>
    </submittedName>
</protein>
<keyword evidence="3" id="KW-1185">Reference proteome</keyword>
<evidence type="ECO:0000313" key="2">
    <source>
        <dbReference type="EMBL" id="PNE40847.1"/>
    </source>
</evidence>
<dbReference type="EMBL" id="LJSN01000002">
    <property type="protein sequence ID" value="PNE40847.1"/>
    <property type="molecule type" value="Genomic_DNA"/>
</dbReference>
<proteinExistence type="predicted"/>
<evidence type="ECO:0000256" key="1">
    <source>
        <dbReference type="SAM" id="Phobius"/>
    </source>
</evidence>
<feature type="transmembrane region" description="Helical" evidence="1">
    <location>
        <begin position="31"/>
        <end position="48"/>
    </location>
</feature>
<gene>
    <name evidence="2" type="ORF">AOB60_08660</name>
</gene>
<dbReference type="RefSeq" id="WP_073446087.1">
    <property type="nucleotide sequence ID" value="NZ_LJSN01000002.1"/>
</dbReference>
<sequence length="150" mass="16134">MTSYDARTALDAIHHHQEQTRDAYVRHGSSLPYSLVTALAVFGFGAAVDLPNPWRTLTLLAAGGLMTGMLYVHQRRAPVYRKPSRAQWAFSLWLGGVVTLILVAAVVCARLLELPEPSVIAGAVAAVATLVAGYAARPIVKAITRRDDQG</sequence>
<dbReference type="AlphaFoldDB" id="A0A2N8PIK8"/>
<feature type="transmembrane region" description="Helical" evidence="1">
    <location>
        <begin position="54"/>
        <end position="72"/>
    </location>
</feature>